<sequence length="492" mass="57139">MDDAEYKALILQFTHDLGMEDSKYDRKNLKRSEPASLTYFCPCQICSLESKDKFSARIALQHHTQPNENKDLRGFTWLLEKLGEISIENSYKLNIPDTAVFRKGKASFLIQFQRDRSIKFVNSGEKLTNQEIIKNVTNIVRNRKKEENLYKAGKLRPSGINVVEYGKETACIRFMNRHRDNDLEDVFSEDEEGAIRVMNENEFTGLMWQRPGSAFWKTIAYIQSALKCKKGIGESFMHTYVFNDRKNLDIIKSGLEDQEENEEGFYIENRNKYCEYIFKKIYYLFEKHLNLMLIQIKGEFVRDDNNRIWLIHASDIITEAIPIPDNAGTPENKLPPLKVDEDQLLNHLAQVAKQPKNHRTEKFSKLMNKECEKMIDASKIMDIFKPAEPDLLSTSAFAKLRRFTPYNLEELLDGDKAKTLLKVYTENRKHKKGSSNDMKGIDYDSHAPTPISISPYKVSHSWVFTPKIRNSIGGSRPMSSKLKHNYNKSFIL</sequence>
<dbReference type="AlphaFoldDB" id="A0A1R2D1N2"/>
<evidence type="ECO:0000313" key="2">
    <source>
        <dbReference type="Proteomes" id="UP000187209"/>
    </source>
</evidence>
<dbReference type="Proteomes" id="UP000187209">
    <property type="component" value="Unassembled WGS sequence"/>
</dbReference>
<accession>A0A1R2D1N2</accession>
<gene>
    <name evidence="1" type="ORF">SteCoe_1532</name>
</gene>
<proteinExistence type="predicted"/>
<organism evidence="1 2">
    <name type="scientific">Stentor coeruleus</name>
    <dbReference type="NCBI Taxonomy" id="5963"/>
    <lineage>
        <taxon>Eukaryota</taxon>
        <taxon>Sar</taxon>
        <taxon>Alveolata</taxon>
        <taxon>Ciliophora</taxon>
        <taxon>Postciliodesmatophora</taxon>
        <taxon>Heterotrichea</taxon>
        <taxon>Heterotrichida</taxon>
        <taxon>Stentoridae</taxon>
        <taxon>Stentor</taxon>
    </lineage>
</organism>
<reference evidence="1 2" key="1">
    <citation type="submission" date="2016-11" db="EMBL/GenBank/DDBJ databases">
        <title>The macronuclear genome of Stentor coeruleus: a giant cell with tiny introns.</title>
        <authorList>
            <person name="Slabodnick M."/>
            <person name="Ruby J.G."/>
            <person name="Reiff S.B."/>
            <person name="Swart E.C."/>
            <person name="Gosai S."/>
            <person name="Prabakaran S."/>
            <person name="Witkowska E."/>
            <person name="Larue G.E."/>
            <person name="Fisher S."/>
            <person name="Freeman R.M."/>
            <person name="Gunawardena J."/>
            <person name="Chu W."/>
            <person name="Stover N.A."/>
            <person name="Gregory B.D."/>
            <person name="Nowacki M."/>
            <person name="Derisi J."/>
            <person name="Roy S.W."/>
            <person name="Marshall W.F."/>
            <person name="Sood P."/>
        </authorList>
    </citation>
    <scope>NUCLEOTIDE SEQUENCE [LARGE SCALE GENOMIC DNA]</scope>
    <source>
        <strain evidence="1">WM001</strain>
    </source>
</reference>
<evidence type="ECO:0000313" key="1">
    <source>
        <dbReference type="EMBL" id="OMJ95158.1"/>
    </source>
</evidence>
<keyword evidence="2" id="KW-1185">Reference proteome</keyword>
<comment type="caution">
    <text evidence="1">The sequence shown here is derived from an EMBL/GenBank/DDBJ whole genome shotgun (WGS) entry which is preliminary data.</text>
</comment>
<name>A0A1R2D1N2_9CILI</name>
<dbReference type="OrthoDB" id="321128at2759"/>
<protein>
    <submittedName>
        <fullName evidence="1">Uncharacterized protein</fullName>
    </submittedName>
</protein>
<dbReference type="EMBL" id="MPUH01000016">
    <property type="protein sequence ID" value="OMJ95158.1"/>
    <property type="molecule type" value="Genomic_DNA"/>
</dbReference>